<feature type="signal peptide" evidence="2">
    <location>
        <begin position="1"/>
        <end position="31"/>
    </location>
</feature>
<comment type="caution">
    <text evidence="3">The sequence shown here is derived from an EMBL/GenBank/DDBJ whole genome shotgun (WGS) entry which is preliminary data.</text>
</comment>
<name>A0A251XAB9_9GAMM</name>
<dbReference type="AlphaFoldDB" id="A0A251XAB9"/>
<evidence type="ECO:0000313" key="4">
    <source>
        <dbReference type="Proteomes" id="UP000194798"/>
    </source>
</evidence>
<evidence type="ECO:0000256" key="1">
    <source>
        <dbReference type="ARBA" id="ARBA00022729"/>
    </source>
</evidence>
<keyword evidence="1 2" id="KW-0732">Signal</keyword>
<dbReference type="RefSeq" id="WP_086487409.1">
    <property type="nucleotide sequence ID" value="NZ_MSLT01000007.1"/>
</dbReference>
<dbReference type="InterPro" id="IPR019546">
    <property type="entry name" value="TAT_signal_bac_arc"/>
</dbReference>
<protein>
    <recommendedName>
        <fullName evidence="5">Formate dehydrogenase</fullName>
    </recommendedName>
</protein>
<gene>
    <name evidence="3" type="ORF">TPSD3_04540</name>
</gene>
<dbReference type="NCBIfam" id="TIGR02811">
    <property type="entry name" value="formate_TAT"/>
    <property type="match status" value="1"/>
</dbReference>
<dbReference type="InterPro" id="IPR006311">
    <property type="entry name" value="TAT_signal"/>
</dbReference>
<accession>A0A251XAB9</accession>
<dbReference type="PIRSF" id="PIRSF036704">
    <property type="entry name" value="UCP036704"/>
    <property type="match status" value="1"/>
</dbReference>
<dbReference type="EMBL" id="MSLT01000007">
    <property type="protein sequence ID" value="OUD14978.1"/>
    <property type="molecule type" value="Genomic_DNA"/>
</dbReference>
<reference evidence="3 4" key="1">
    <citation type="submission" date="2016-12" db="EMBL/GenBank/DDBJ databases">
        <title>Thioflexothrix psekupsii D3 genome sequencing and assembly.</title>
        <authorList>
            <person name="Fomenkov A."/>
            <person name="Vincze T."/>
            <person name="Grabovich M."/>
            <person name="Anton B.P."/>
            <person name="Dubinina G."/>
            <person name="Orlova M."/>
            <person name="Belousova E."/>
            <person name="Roberts R.J."/>
        </authorList>
    </citation>
    <scope>NUCLEOTIDE SEQUENCE [LARGE SCALE GENOMIC DNA]</scope>
    <source>
        <strain evidence="3">D3</strain>
    </source>
</reference>
<evidence type="ECO:0000313" key="3">
    <source>
        <dbReference type="EMBL" id="OUD14978.1"/>
    </source>
</evidence>
<dbReference type="Proteomes" id="UP000194798">
    <property type="component" value="Unassembled WGS sequence"/>
</dbReference>
<feature type="chain" id="PRO_5013304455" description="Formate dehydrogenase" evidence="2">
    <location>
        <begin position="32"/>
        <end position="63"/>
    </location>
</feature>
<sequence length="63" mass="6716">MNSTVNRRDFLKNIAALSGVTAVSAALPALAESDTATAVVPAAEPTGYHETPHIRAYYRTLQD</sequence>
<dbReference type="NCBIfam" id="TIGR01409">
    <property type="entry name" value="TAT_signal_seq"/>
    <property type="match status" value="1"/>
</dbReference>
<proteinExistence type="predicted"/>
<evidence type="ECO:0000256" key="2">
    <source>
        <dbReference type="SAM" id="SignalP"/>
    </source>
</evidence>
<dbReference type="OrthoDB" id="6121375at2"/>
<keyword evidence="4" id="KW-1185">Reference proteome</keyword>
<dbReference type="InterPro" id="IPR014177">
    <property type="entry name" value="Formate_DH_TAT-contain"/>
</dbReference>
<evidence type="ECO:0008006" key="5">
    <source>
        <dbReference type="Google" id="ProtNLM"/>
    </source>
</evidence>
<organism evidence="3 4">
    <name type="scientific">Thioflexithrix psekupsensis</name>
    <dbReference type="NCBI Taxonomy" id="1570016"/>
    <lineage>
        <taxon>Bacteria</taxon>
        <taxon>Pseudomonadati</taxon>
        <taxon>Pseudomonadota</taxon>
        <taxon>Gammaproteobacteria</taxon>
        <taxon>Thiotrichales</taxon>
        <taxon>Thioflexithrix</taxon>
    </lineage>
</organism>
<dbReference type="PROSITE" id="PS51318">
    <property type="entry name" value="TAT"/>
    <property type="match status" value="1"/>
</dbReference>